<dbReference type="GO" id="GO:0016042">
    <property type="term" value="P:lipid catabolic process"/>
    <property type="evidence" value="ECO:0007669"/>
    <property type="project" value="UniProtKB-KW"/>
</dbReference>
<evidence type="ECO:0000313" key="9">
    <source>
        <dbReference type="Proteomes" id="UP000194816"/>
    </source>
</evidence>
<dbReference type="Pfam" id="PF00388">
    <property type="entry name" value="PI-PLC-X"/>
    <property type="match status" value="1"/>
</dbReference>
<evidence type="ECO:0000256" key="5">
    <source>
        <dbReference type="ARBA" id="ARBA00030474"/>
    </source>
</evidence>
<dbReference type="EMBL" id="MOOK01000135">
    <property type="protein sequence ID" value="OUB49898.1"/>
    <property type="molecule type" value="Genomic_DNA"/>
</dbReference>
<proteinExistence type="predicted"/>
<dbReference type="CDD" id="cd08586">
    <property type="entry name" value="PI-PLCc_BcPLC_like"/>
    <property type="match status" value="1"/>
</dbReference>
<accession>A0A9X6QQD0</accession>
<dbReference type="Proteomes" id="UP000194816">
    <property type="component" value="Unassembled WGS sequence"/>
</dbReference>
<dbReference type="GO" id="GO:0004436">
    <property type="term" value="F:phosphatidylinositol diacylglycerol-lyase activity"/>
    <property type="evidence" value="ECO:0007669"/>
    <property type="project" value="UniProtKB-EC"/>
</dbReference>
<evidence type="ECO:0000259" key="7">
    <source>
        <dbReference type="SMART" id="SM00148"/>
    </source>
</evidence>
<evidence type="ECO:0000256" key="1">
    <source>
        <dbReference type="ARBA" id="ARBA00001316"/>
    </source>
</evidence>
<dbReference type="SMART" id="SM00148">
    <property type="entry name" value="PLCXc"/>
    <property type="match status" value="1"/>
</dbReference>
<gene>
    <name evidence="8" type="ORF">BK716_16020</name>
</gene>
<protein>
    <recommendedName>
        <fullName evidence="3">1-phosphatidylinositol phosphodiesterase</fullName>
        <ecNumber evidence="2">4.6.1.13</ecNumber>
    </recommendedName>
    <alternativeName>
        <fullName evidence="5">Phosphatidylinositol diacylglycerol-lyase</fullName>
    </alternativeName>
    <alternativeName>
        <fullName evidence="6">Phosphatidylinositol-specific phospholipase C</fullName>
    </alternativeName>
</protein>
<evidence type="ECO:0000256" key="4">
    <source>
        <dbReference type="ARBA" id="ARBA00022963"/>
    </source>
</evidence>
<keyword evidence="4" id="KW-0442">Lipid degradation</keyword>
<reference evidence="8 9" key="1">
    <citation type="submission" date="2016-10" db="EMBL/GenBank/DDBJ databases">
        <title>Comparative genomics of Bacillus thuringiensis reveals a path to pathogens against multiple invertebrate hosts.</title>
        <authorList>
            <person name="Zheng J."/>
            <person name="Gao Q."/>
            <person name="Liu H."/>
            <person name="Peng D."/>
            <person name="Ruan L."/>
            <person name="Sun M."/>
        </authorList>
    </citation>
    <scope>NUCLEOTIDE SEQUENCE [LARGE SCALE GENOMIC DNA]</scope>
    <source>
        <strain evidence="8">BGSC 4AU1</strain>
    </source>
</reference>
<dbReference type="PROSITE" id="PS50007">
    <property type="entry name" value="PIPLC_X_DOMAIN"/>
    <property type="match status" value="1"/>
</dbReference>
<comment type="caution">
    <text evidence="8">The sequence shown here is derived from an EMBL/GenBank/DDBJ whole genome shotgun (WGS) entry which is preliminary data.</text>
</comment>
<dbReference type="InterPro" id="IPR017946">
    <property type="entry name" value="PLC-like_Pdiesterase_TIM-brl"/>
</dbReference>
<evidence type="ECO:0000256" key="6">
    <source>
        <dbReference type="ARBA" id="ARBA00030782"/>
    </source>
</evidence>
<keyword evidence="4" id="KW-0443">Lipid metabolism</keyword>
<dbReference type="PANTHER" id="PTHR13593">
    <property type="match status" value="1"/>
</dbReference>
<dbReference type="RefSeq" id="WP_088114914.1">
    <property type="nucleotide sequence ID" value="NZ_MOOK01000135.1"/>
</dbReference>
<dbReference type="SUPFAM" id="SSF51695">
    <property type="entry name" value="PLC-like phosphodiesterases"/>
    <property type="match status" value="1"/>
</dbReference>
<evidence type="ECO:0000256" key="2">
    <source>
        <dbReference type="ARBA" id="ARBA00012581"/>
    </source>
</evidence>
<dbReference type="Gene3D" id="3.20.20.190">
    <property type="entry name" value="Phosphatidylinositol (PI) phosphodiesterase"/>
    <property type="match status" value="1"/>
</dbReference>
<dbReference type="InterPro" id="IPR000909">
    <property type="entry name" value="PLipase_C_PInositol-sp_X_dom"/>
</dbReference>
<dbReference type="GO" id="GO:0008081">
    <property type="term" value="F:phosphoric diester hydrolase activity"/>
    <property type="evidence" value="ECO:0007669"/>
    <property type="project" value="InterPro"/>
</dbReference>
<organism evidence="8 9">
    <name type="scientific">Bacillus thuringiensis subsp. higo</name>
    <dbReference type="NCBI Taxonomy" id="132266"/>
    <lineage>
        <taxon>Bacteria</taxon>
        <taxon>Bacillati</taxon>
        <taxon>Bacillota</taxon>
        <taxon>Bacilli</taxon>
        <taxon>Bacillales</taxon>
        <taxon>Bacillaceae</taxon>
        <taxon>Bacillus</taxon>
        <taxon>Bacillus cereus group</taxon>
    </lineage>
</organism>
<dbReference type="EC" id="4.6.1.13" evidence="2"/>
<dbReference type="AlphaFoldDB" id="A0A9X6QQD0"/>
<evidence type="ECO:0000256" key="3">
    <source>
        <dbReference type="ARBA" id="ARBA00019758"/>
    </source>
</evidence>
<name>A0A9X6QQD0_BACUH</name>
<comment type="catalytic activity">
    <reaction evidence="1">
        <text>a 1,2-diacyl-sn-glycero-3-phospho-(1D-myo-inositol) = 1D-myo-inositol 1,2-cyclic phosphate + a 1,2-diacyl-sn-glycerol</text>
        <dbReference type="Rhea" id="RHEA:17093"/>
        <dbReference type="ChEBI" id="CHEBI:17815"/>
        <dbReference type="ChEBI" id="CHEBI:57880"/>
        <dbReference type="ChEBI" id="CHEBI:58484"/>
        <dbReference type="EC" id="4.6.1.13"/>
    </reaction>
</comment>
<dbReference type="PANTHER" id="PTHR13593:SF113">
    <property type="entry name" value="SI:DKEY-266F7.9"/>
    <property type="match status" value="1"/>
</dbReference>
<sequence>MINSGNYVESCNQNHTSYAAITTFDLNGTSDRSGVSFDSHISIRDNNPRWMANLNDSFRISELSIPGTHGSMARFPLNLSSTNNLAVNQTMDLRTQLQAGIRYLDIRCRHVNNSFPIHHGAIFQNAVFDHNVLDPIQTFLHNNPSETILMRVQQEYTPQNNTRSFEATFAEYHSRYKGLFWNPTNNNPRLGEVRGRIILLQQFGGPLFGINYGSLDIQDRWNLNLPPSNISLSPDITYNKWIYIRNHFNRAMNDHSRLRIHLNHLSASPGRLSITNPSWFPYPWFVASGYASRSNNSASQVASNINTQQWPDYIRERSLTNIRVLFGGTNNLTTRRIRDGRITHAGIIAADFPGPGLIQGTIALNNQLRQMHSNTMYDDQAYNQDQSYEYERGYISNYNQNMGNTYQPSYDNYHQNSTGMYDDTYYQNNSDTHDSGYNNNQNTNYNYNQAYNTYDQNMENTYDQSYENYNPETNNYNQSPNDMYPQEYTNDYNQNSGCTCNQGYNNNYPK</sequence>
<dbReference type="InterPro" id="IPR051057">
    <property type="entry name" value="PI-PLC_domain"/>
</dbReference>
<evidence type="ECO:0000313" key="8">
    <source>
        <dbReference type="EMBL" id="OUB49898.1"/>
    </source>
</evidence>
<feature type="domain" description="Phosphatidylinositol-specific phospholipase C X" evidence="7">
    <location>
        <begin position="60"/>
        <end position="202"/>
    </location>
</feature>